<dbReference type="EMBL" id="JAINUG010000047">
    <property type="protein sequence ID" value="KAJ8405598.1"/>
    <property type="molecule type" value="Genomic_DNA"/>
</dbReference>
<dbReference type="AlphaFoldDB" id="A0AAD7WQT2"/>
<reference evidence="1" key="1">
    <citation type="journal article" date="2023" name="Science">
        <title>Genome structures resolve the early diversification of teleost fishes.</title>
        <authorList>
            <person name="Parey E."/>
            <person name="Louis A."/>
            <person name="Montfort J."/>
            <person name="Bouchez O."/>
            <person name="Roques C."/>
            <person name="Iampietro C."/>
            <person name="Lluch J."/>
            <person name="Castinel A."/>
            <person name="Donnadieu C."/>
            <person name="Desvignes T."/>
            <person name="Floi Bucao C."/>
            <person name="Jouanno E."/>
            <person name="Wen M."/>
            <person name="Mejri S."/>
            <person name="Dirks R."/>
            <person name="Jansen H."/>
            <person name="Henkel C."/>
            <person name="Chen W.J."/>
            <person name="Zahm M."/>
            <person name="Cabau C."/>
            <person name="Klopp C."/>
            <person name="Thompson A.W."/>
            <person name="Robinson-Rechavi M."/>
            <person name="Braasch I."/>
            <person name="Lecointre G."/>
            <person name="Bobe J."/>
            <person name="Postlethwait J.H."/>
            <person name="Berthelot C."/>
            <person name="Roest Crollius H."/>
            <person name="Guiguen Y."/>
        </authorList>
    </citation>
    <scope>NUCLEOTIDE SEQUENCE</scope>
    <source>
        <strain evidence="1">NC1722</strain>
    </source>
</reference>
<accession>A0AAD7WQT2</accession>
<evidence type="ECO:0000313" key="1">
    <source>
        <dbReference type="EMBL" id="KAJ8405598.1"/>
    </source>
</evidence>
<dbReference type="PANTHER" id="PTHR22955">
    <property type="entry name" value="RETROTRANSPOSON"/>
    <property type="match status" value="1"/>
</dbReference>
<dbReference type="PANTHER" id="PTHR22955:SF67">
    <property type="entry name" value="ASPARTIC PUTATIVE DOMAIN-CONTAINING PROTEIN-RELATED"/>
    <property type="match status" value="1"/>
</dbReference>
<protein>
    <submittedName>
        <fullName evidence="1">Uncharacterized protein</fullName>
    </submittedName>
</protein>
<organism evidence="1 2">
    <name type="scientific">Aldrovandia affinis</name>
    <dbReference type="NCBI Taxonomy" id="143900"/>
    <lineage>
        <taxon>Eukaryota</taxon>
        <taxon>Metazoa</taxon>
        <taxon>Chordata</taxon>
        <taxon>Craniata</taxon>
        <taxon>Vertebrata</taxon>
        <taxon>Euteleostomi</taxon>
        <taxon>Actinopterygii</taxon>
        <taxon>Neopterygii</taxon>
        <taxon>Teleostei</taxon>
        <taxon>Notacanthiformes</taxon>
        <taxon>Halosauridae</taxon>
        <taxon>Aldrovandia</taxon>
    </lineage>
</organism>
<gene>
    <name evidence="1" type="ORF">AAFF_G00315780</name>
</gene>
<sequence length="133" mass="15525">MATFLRTEKRLLKQPEWRTAYGEQVHELVKRGAAVRLTPEEIQEWKGPVWYVSHLVAPNPHSVTTPVRAVLLRFQTGEHAALGDITKMYNSVWLKNREIHLHRFLWRDDPEEDIWEYAITRVNIGDRPAGCIA</sequence>
<name>A0AAD7WQT2_9TELE</name>
<proteinExistence type="predicted"/>
<dbReference type="Proteomes" id="UP001221898">
    <property type="component" value="Unassembled WGS sequence"/>
</dbReference>
<comment type="caution">
    <text evidence="1">The sequence shown here is derived from an EMBL/GenBank/DDBJ whole genome shotgun (WGS) entry which is preliminary data.</text>
</comment>
<keyword evidence="2" id="KW-1185">Reference proteome</keyword>
<evidence type="ECO:0000313" key="2">
    <source>
        <dbReference type="Proteomes" id="UP001221898"/>
    </source>
</evidence>